<dbReference type="PANTHER" id="PTHR31307:SF4">
    <property type="entry name" value="TRIHELIX TRANSCRIPTION FACTOR ASIL2"/>
    <property type="match status" value="1"/>
</dbReference>
<dbReference type="Proteomes" id="UP000807504">
    <property type="component" value="Unassembled WGS sequence"/>
</dbReference>
<dbReference type="EMBL" id="JABXBU010001863">
    <property type="protein sequence ID" value="KAF8782176.1"/>
    <property type="molecule type" value="Genomic_DNA"/>
</dbReference>
<name>A0A8T0EV29_ARGBR</name>
<dbReference type="InterPro" id="IPR044823">
    <property type="entry name" value="ASIL1/2-like"/>
</dbReference>
<gene>
    <name evidence="2" type="ORF">HNY73_012498</name>
</gene>
<dbReference type="Pfam" id="PF13837">
    <property type="entry name" value="Myb_DNA-bind_4"/>
    <property type="match status" value="1"/>
</dbReference>
<evidence type="ECO:0000259" key="1">
    <source>
        <dbReference type="Pfam" id="PF13837"/>
    </source>
</evidence>
<sequence>MASRHAWKHEESSALIDIWKEKFFLLKNKKGTAHVYEEIKEALAARGIHKSVRQIILKIGNMTRKYRKMKSEGEQSSSWIYFERLDRFLGKAESNPVKKEVIKKSNKFQDIITLDEISASVPQNQNAHIQTDNIQESHQELDSSPELLNENPAVGLVDDRQNEMLSVLKHFLSVQEKVVDLIRSVQDNSSKSGI</sequence>
<evidence type="ECO:0000313" key="2">
    <source>
        <dbReference type="EMBL" id="KAF8782176.1"/>
    </source>
</evidence>
<dbReference type="Gene3D" id="1.10.10.60">
    <property type="entry name" value="Homeodomain-like"/>
    <property type="match status" value="1"/>
</dbReference>
<reference evidence="2" key="1">
    <citation type="journal article" date="2020" name="bioRxiv">
        <title>Chromosome-level reference genome of the European wasp spider Argiope bruennichi: a resource for studies on range expansion and evolutionary adaptation.</title>
        <authorList>
            <person name="Sheffer M.M."/>
            <person name="Hoppe A."/>
            <person name="Krehenwinkel H."/>
            <person name="Uhl G."/>
            <person name="Kuss A.W."/>
            <person name="Jensen L."/>
            <person name="Jensen C."/>
            <person name="Gillespie R.G."/>
            <person name="Hoff K.J."/>
            <person name="Prost S."/>
        </authorList>
    </citation>
    <scope>NUCLEOTIDE SEQUENCE</scope>
</reference>
<reference evidence="2" key="2">
    <citation type="submission" date="2020-06" db="EMBL/GenBank/DDBJ databases">
        <authorList>
            <person name="Sheffer M."/>
        </authorList>
    </citation>
    <scope>NUCLEOTIDE SEQUENCE</scope>
</reference>
<accession>A0A8T0EV29</accession>
<dbReference type="InterPro" id="IPR044822">
    <property type="entry name" value="Myb_DNA-bind_4"/>
</dbReference>
<evidence type="ECO:0000313" key="3">
    <source>
        <dbReference type="Proteomes" id="UP000807504"/>
    </source>
</evidence>
<dbReference type="AlphaFoldDB" id="A0A8T0EV29"/>
<dbReference type="PANTHER" id="PTHR31307">
    <property type="entry name" value="TRIHELIX TRANSCRIPTION FACTOR ASIL2"/>
    <property type="match status" value="1"/>
</dbReference>
<comment type="caution">
    <text evidence="2">The sequence shown here is derived from an EMBL/GenBank/DDBJ whole genome shotgun (WGS) entry which is preliminary data.</text>
</comment>
<organism evidence="2 3">
    <name type="scientific">Argiope bruennichi</name>
    <name type="common">Wasp spider</name>
    <name type="synonym">Aranea bruennichi</name>
    <dbReference type="NCBI Taxonomy" id="94029"/>
    <lineage>
        <taxon>Eukaryota</taxon>
        <taxon>Metazoa</taxon>
        <taxon>Ecdysozoa</taxon>
        <taxon>Arthropoda</taxon>
        <taxon>Chelicerata</taxon>
        <taxon>Arachnida</taxon>
        <taxon>Araneae</taxon>
        <taxon>Araneomorphae</taxon>
        <taxon>Entelegynae</taxon>
        <taxon>Araneoidea</taxon>
        <taxon>Araneidae</taxon>
        <taxon>Argiope</taxon>
    </lineage>
</organism>
<feature type="domain" description="Myb/SANT-like DNA-binding" evidence="1">
    <location>
        <begin position="4"/>
        <end position="87"/>
    </location>
</feature>
<protein>
    <recommendedName>
        <fullName evidence="1">Myb/SANT-like DNA-binding domain-containing protein</fullName>
    </recommendedName>
</protein>
<keyword evidence="3" id="KW-1185">Reference proteome</keyword>
<proteinExistence type="predicted"/>